<keyword evidence="3" id="KW-1185">Reference proteome</keyword>
<evidence type="ECO:0000313" key="3">
    <source>
        <dbReference type="Proteomes" id="UP000294614"/>
    </source>
</evidence>
<evidence type="ECO:0000313" key="2">
    <source>
        <dbReference type="EMBL" id="TCK58434.1"/>
    </source>
</evidence>
<accession>A0A4R1K2Z8</accession>
<reference evidence="2 3" key="1">
    <citation type="submission" date="2019-03" db="EMBL/GenBank/DDBJ databases">
        <title>Genomic Encyclopedia of Type Strains, Phase IV (KMG-IV): sequencing the most valuable type-strain genomes for metagenomic binning, comparative biology and taxonomic classification.</title>
        <authorList>
            <person name="Goeker M."/>
        </authorList>
    </citation>
    <scope>NUCLEOTIDE SEQUENCE [LARGE SCALE GENOMIC DNA]</scope>
    <source>
        <strain evidence="2 3">DSM 24984</strain>
    </source>
</reference>
<dbReference type="EMBL" id="SMGG01000007">
    <property type="protein sequence ID" value="TCK58434.1"/>
    <property type="molecule type" value="Genomic_DNA"/>
</dbReference>
<gene>
    <name evidence="2" type="ORF">C8D98_2636</name>
</gene>
<comment type="caution">
    <text evidence="2">The sequence shown here is derived from an EMBL/GenBank/DDBJ whole genome shotgun (WGS) entry which is preliminary data.</text>
</comment>
<name>A0A4R1K2Z8_9BACT</name>
<dbReference type="AlphaFoldDB" id="A0A4R1K2Z8"/>
<organism evidence="2 3">
    <name type="scientific">Seleniivibrio woodruffii</name>
    <dbReference type="NCBI Taxonomy" id="1078050"/>
    <lineage>
        <taxon>Bacteria</taxon>
        <taxon>Pseudomonadati</taxon>
        <taxon>Deferribacterota</taxon>
        <taxon>Deferribacteres</taxon>
        <taxon>Deferribacterales</taxon>
        <taxon>Geovibrionaceae</taxon>
        <taxon>Seleniivibrio</taxon>
    </lineage>
</organism>
<proteinExistence type="predicted"/>
<feature type="domain" description="FRG" evidence="1">
    <location>
        <begin position="19"/>
        <end position="126"/>
    </location>
</feature>
<sequence length="243" mass="28327">MKTITINNFKQFHAKVERYNDNMRFRGVADKNFGLIPKIGRHEFTTNYNKSGIYQDLIDYEEYLMLEFKKYAPQHLTYSPQSEWEWWAIAQHHGLATRLLDWTDNPLVAAYFAVSDLHSKADAAIYVTDCTMFNSNIEDVDSPLEVDEVYIYYPPHINQRIVAQKGMFTVHYDPTCAIIDKHKNKSGDKYFLEKITIPNECKMDFKRILNLYGINASTIYPGLDGITSYLEWKTLHASRKGAE</sequence>
<dbReference type="RefSeq" id="WP_132874603.1">
    <property type="nucleotide sequence ID" value="NZ_SMGG01000007.1"/>
</dbReference>
<evidence type="ECO:0000259" key="1">
    <source>
        <dbReference type="SMART" id="SM00901"/>
    </source>
</evidence>
<dbReference type="Pfam" id="PF08867">
    <property type="entry name" value="FRG"/>
    <property type="match status" value="1"/>
</dbReference>
<dbReference type="Proteomes" id="UP000294614">
    <property type="component" value="Unassembled WGS sequence"/>
</dbReference>
<protein>
    <submittedName>
        <fullName evidence="2">FRG domain-containing protein</fullName>
    </submittedName>
</protein>
<dbReference type="InterPro" id="IPR014966">
    <property type="entry name" value="FRG-dom"/>
</dbReference>
<dbReference type="OrthoDB" id="9816036at2"/>
<dbReference type="SMART" id="SM00901">
    <property type="entry name" value="FRG"/>
    <property type="match status" value="1"/>
</dbReference>